<proteinExistence type="predicted"/>
<accession>A0A6L2M155</accession>
<dbReference type="AlphaFoldDB" id="A0A6L2M155"/>
<organism evidence="2">
    <name type="scientific">Tanacetum cinerariifolium</name>
    <name type="common">Dalmatian daisy</name>
    <name type="synonym">Chrysanthemum cinerariifolium</name>
    <dbReference type="NCBI Taxonomy" id="118510"/>
    <lineage>
        <taxon>Eukaryota</taxon>
        <taxon>Viridiplantae</taxon>
        <taxon>Streptophyta</taxon>
        <taxon>Embryophyta</taxon>
        <taxon>Tracheophyta</taxon>
        <taxon>Spermatophyta</taxon>
        <taxon>Magnoliopsida</taxon>
        <taxon>eudicotyledons</taxon>
        <taxon>Gunneridae</taxon>
        <taxon>Pentapetalae</taxon>
        <taxon>asterids</taxon>
        <taxon>campanulids</taxon>
        <taxon>Asterales</taxon>
        <taxon>Asteraceae</taxon>
        <taxon>Asteroideae</taxon>
        <taxon>Anthemideae</taxon>
        <taxon>Anthemidinae</taxon>
        <taxon>Tanacetum</taxon>
    </lineage>
</organism>
<keyword evidence="1" id="KW-0175">Coiled coil</keyword>
<name>A0A6L2M155_TANCI</name>
<gene>
    <name evidence="2" type="ORF">Tci_038083</name>
</gene>
<evidence type="ECO:0000256" key="1">
    <source>
        <dbReference type="SAM" id="Coils"/>
    </source>
</evidence>
<comment type="caution">
    <text evidence="2">The sequence shown here is derived from an EMBL/GenBank/DDBJ whole genome shotgun (WGS) entry which is preliminary data.</text>
</comment>
<evidence type="ECO:0000313" key="2">
    <source>
        <dbReference type="EMBL" id="GEU66105.1"/>
    </source>
</evidence>
<sequence length="146" mass="16887">MNDTFLIEKVDSNTTPNSSDMCNNEFNDDQNVDDHEDEHVVLANLIANLKLIIDENKKIQKQLRNANTSLSHELQECKSALEECKSSLGESNRTRDRYLSAIDDKEVKLEKYKIFKNHIIENESLERKLKEAMGLLAQKEHDIKKV</sequence>
<feature type="coiled-coil region" evidence="1">
    <location>
        <begin position="42"/>
        <end position="69"/>
    </location>
</feature>
<reference evidence="2" key="1">
    <citation type="journal article" date="2019" name="Sci. Rep.">
        <title>Draft genome of Tanacetum cinerariifolium, the natural source of mosquito coil.</title>
        <authorList>
            <person name="Yamashiro T."/>
            <person name="Shiraishi A."/>
            <person name="Satake H."/>
            <person name="Nakayama K."/>
        </authorList>
    </citation>
    <scope>NUCLEOTIDE SEQUENCE</scope>
</reference>
<protein>
    <submittedName>
        <fullName evidence="2">Uncharacterized protein</fullName>
    </submittedName>
</protein>
<dbReference type="EMBL" id="BKCJ010005324">
    <property type="protein sequence ID" value="GEU66105.1"/>
    <property type="molecule type" value="Genomic_DNA"/>
</dbReference>